<evidence type="ECO:0000313" key="1">
    <source>
        <dbReference type="EMBL" id="RTQ50774.1"/>
    </source>
</evidence>
<dbReference type="RefSeq" id="WP_126692840.1">
    <property type="nucleotide sequence ID" value="NZ_RXOF01000004.1"/>
</dbReference>
<dbReference type="OrthoDB" id="9806995at2"/>
<organism evidence="1 2">
    <name type="scientific">Hymenobacter gummosus</name>
    <dbReference type="NCBI Taxonomy" id="1776032"/>
    <lineage>
        <taxon>Bacteria</taxon>
        <taxon>Pseudomonadati</taxon>
        <taxon>Bacteroidota</taxon>
        <taxon>Cytophagia</taxon>
        <taxon>Cytophagales</taxon>
        <taxon>Hymenobacteraceae</taxon>
        <taxon>Hymenobacter</taxon>
    </lineage>
</organism>
<protein>
    <recommendedName>
        <fullName evidence="3">Transcriptional regulator</fullName>
    </recommendedName>
</protein>
<evidence type="ECO:0008006" key="3">
    <source>
        <dbReference type="Google" id="ProtNLM"/>
    </source>
</evidence>
<gene>
    <name evidence="1" type="ORF">EJV47_09125</name>
</gene>
<dbReference type="SUPFAM" id="SSF63829">
    <property type="entry name" value="Calcium-dependent phosphotriesterase"/>
    <property type="match status" value="2"/>
</dbReference>
<dbReference type="InterPro" id="IPR015943">
    <property type="entry name" value="WD40/YVTN_repeat-like_dom_sf"/>
</dbReference>
<evidence type="ECO:0000313" key="2">
    <source>
        <dbReference type="Proteomes" id="UP000282184"/>
    </source>
</evidence>
<sequence length="563" mass="59829">MRPANQVLQALPLPWPAGSSRNIGALALAADGRHVWVAQEQDGLRRYTLAGQPAGPRWLPGATLGEIWPAPDQTLWCAGTDSLWQLHPSGRLLGAWSQPVAGSRLRPVYDPAGRPWLLGSAGMYRLAAGGRLIEGMRWAPEPHEVGADVLRLPDGPTLLAPGQVRQLEWTAGPAPQPRLRAALPLPFQPKAIWHGRLRADRAGRWWVFDTGTRGCWSRAATADFIRALPGPGRQAYSVRASVRLPDGRLLVSSYGGILTQAADSPLAPLRRWNAAVLPSGNAPVLQGVVPAPLGPGGDWLAAGVFPLLRFNPRTGAFDRLVAQGQTQADIGVGSLERDPASGRVWAATRIGLYSYDPAVQTFRPYVPADQPAAAPPLAGRLLEDLCPDGRGHLWLATPEGVERLTLRTGARRRYGPAAPAARRVAVDGARCLYLAPDGRLWVGTRSHGLAVIEPDGRARLALTPGQGLPSGSVATITPSAGGYLWLGTYQGLVRYRPTTGQLAVFTTAHGLSSDECNARAAYTDPANGTLLIGAWPGCTGYGPGRWPLPAPAGPGCCWPASRP</sequence>
<comment type="caution">
    <text evidence="1">The sequence shown here is derived from an EMBL/GenBank/DDBJ whole genome shotgun (WGS) entry which is preliminary data.</text>
</comment>
<dbReference type="EMBL" id="RXOF01000004">
    <property type="protein sequence ID" value="RTQ50774.1"/>
    <property type="molecule type" value="Genomic_DNA"/>
</dbReference>
<reference evidence="1 2" key="1">
    <citation type="submission" date="2018-12" db="EMBL/GenBank/DDBJ databases">
        <title>Hymenobacter gummosus sp. nov., isolated from a spring.</title>
        <authorList>
            <person name="Nie L."/>
        </authorList>
    </citation>
    <scope>NUCLEOTIDE SEQUENCE [LARGE SCALE GENOMIC DNA]</scope>
    <source>
        <strain evidence="1 2">KCTC 52166</strain>
    </source>
</reference>
<keyword evidence="2" id="KW-1185">Reference proteome</keyword>
<dbReference type="AlphaFoldDB" id="A0A431U4S7"/>
<accession>A0A431U4S7</accession>
<proteinExistence type="predicted"/>
<dbReference type="Gene3D" id="2.130.10.10">
    <property type="entry name" value="YVTN repeat-like/Quinoprotein amine dehydrogenase"/>
    <property type="match status" value="1"/>
</dbReference>
<dbReference type="Proteomes" id="UP000282184">
    <property type="component" value="Unassembled WGS sequence"/>
</dbReference>
<name>A0A431U4S7_9BACT</name>